<dbReference type="EMBL" id="CAAHFG010000001">
    <property type="protein sequence ID" value="VGO11678.1"/>
    <property type="molecule type" value="Genomic_DNA"/>
</dbReference>
<dbReference type="PANTHER" id="PTHR41339:SF1">
    <property type="entry name" value="SECRETED PROTEIN"/>
    <property type="match status" value="1"/>
</dbReference>
<sequence length="590" mass="62635">MKKQFIIAAAMAAAGAASAAHYNHSGDITSSVTWAAGDTHSMVDRVTVMPGATLTIEPGTIIASDGGSLAVTAGAQIHAEGTRAKPIIFTSVNDDFATWRPVCQEWGSLAIMGEGIISSHLYKGAPKNGTQNTPTAVGTHTRVMEGLVARGDGTEEYGGNNDDYDAGTLSYVSFRYGGQVLEETSELNGLSLGGIGRETQIDHIEIMNNVDDGIEIWGGTVCMKYISIWNIGDDSLDCDQGWRGKVQHGLIVQGYSADAKQGSGVGDNCIEMDGSEDSDCEPHTTSTLYNFTVIGNPTKGDHGLALRDNVRLQVRNSIFMDIPDVLIDEEYDGDGGSGWGFAQGTTVTPDDGDGNFYASHVALKTVPNMEDTYGVAFNANAYAGDLARIGVASNEIVYWAQADGYMNELTDTVLYNVVKGGHIDEIELFEYAGYNAEVVTNLPIVALERGPLVSLYGGALSCAPVTNLNPCAANDALVADSLPTNDGFFDPVSYRGAFSADENWLAGWTAAYQYGMLDGRTDAGATEIDGGVYLTVADSVEGQYYYVESSDNPGFASNVVVEATLVGTGSEIYYGDPAIESAKFFRITSY</sequence>
<protein>
    <recommendedName>
        <fullName evidence="4">Right handed beta helix domain-containing protein</fullName>
    </recommendedName>
</protein>
<reference evidence="2 3" key="1">
    <citation type="submission" date="2019-04" db="EMBL/GenBank/DDBJ databases">
        <authorList>
            <person name="Van Vliet M D."/>
        </authorList>
    </citation>
    <scope>NUCLEOTIDE SEQUENCE [LARGE SCALE GENOMIC DNA]</scope>
    <source>
        <strain evidence="2 3">F1</strain>
    </source>
</reference>
<keyword evidence="3" id="KW-1185">Reference proteome</keyword>
<dbReference type="Proteomes" id="UP000366872">
    <property type="component" value="Unassembled WGS sequence"/>
</dbReference>
<proteinExistence type="predicted"/>
<name>A0A6C2TVK6_PONDE</name>
<accession>A0A6C2TVK6</accession>
<evidence type="ECO:0000313" key="3">
    <source>
        <dbReference type="Proteomes" id="UP000366872"/>
    </source>
</evidence>
<evidence type="ECO:0000256" key="1">
    <source>
        <dbReference type="SAM" id="SignalP"/>
    </source>
</evidence>
<evidence type="ECO:0000313" key="2">
    <source>
        <dbReference type="EMBL" id="VGO11678.1"/>
    </source>
</evidence>
<dbReference type="RefSeq" id="WP_136077417.1">
    <property type="nucleotide sequence ID" value="NZ_CAAHFG010000001.1"/>
</dbReference>
<dbReference type="AlphaFoldDB" id="A0A6C2TVK6"/>
<organism evidence="2 3">
    <name type="scientific">Pontiella desulfatans</name>
    <dbReference type="NCBI Taxonomy" id="2750659"/>
    <lineage>
        <taxon>Bacteria</taxon>
        <taxon>Pseudomonadati</taxon>
        <taxon>Kiritimatiellota</taxon>
        <taxon>Kiritimatiellia</taxon>
        <taxon>Kiritimatiellales</taxon>
        <taxon>Pontiellaceae</taxon>
        <taxon>Pontiella</taxon>
    </lineage>
</organism>
<evidence type="ECO:0008006" key="4">
    <source>
        <dbReference type="Google" id="ProtNLM"/>
    </source>
</evidence>
<gene>
    <name evidence="2" type="ORF">PDESU_00223</name>
</gene>
<feature type="signal peptide" evidence="1">
    <location>
        <begin position="1"/>
        <end position="19"/>
    </location>
</feature>
<feature type="chain" id="PRO_5025637522" description="Right handed beta helix domain-containing protein" evidence="1">
    <location>
        <begin position="20"/>
        <end position="590"/>
    </location>
</feature>
<keyword evidence="1" id="KW-0732">Signal</keyword>
<dbReference type="PANTHER" id="PTHR41339">
    <property type="entry name" value="LIPL48"/>
    <property type="match status" value="1"/>
</dbReference>